<protein>
    <submittedName>
        <fullName evidence="1">Xanthine dehydrogenase accessory factor</fullName>
    </submittedName>
</protein>
<dbReference type="InterPro" id="IPR027051">
    <property type="entry name" value="XdhC_Rossmann_dom"/>
</dbReference>
<evidence type="ECO:0000313" key="1">
    <source>
        <dbReference type="EMBL" id="SDE02051.1"/>
    </source>
</evidence>
<proteinExistence type="predicted"/>
<dbReference type="InterPro" id="IPR003777">
    <property type="entry name" value="XdhC_CoxI"/>
</dbReference>
<organism evidence="1 2">
    <name type="scientific">Prauserella marina</name>
    <dbReference type="NCBI Taxonomy" id="530584"/>
    <lineage>
        <taxon>Bacteria</taxon>
        <taxon>Bacillati</taxon>
        <taxon>Actinomycetota</taxon>
        <taxon>Actinomycetes</taxon>
        <taxon>Pseudonocardiales</taxon>
        <taxon>Pseudonocardiaceae</taxon>
        <taxon>Prauserella</taxon>
    </lineage>
</organism>
<dbReference type="EMBL" id="FMZE01000017">
    <property type="protein sequence ID" value="SDE02051.1"/>
    <property type="molecule type" value="Genomic_DNA"/>
</dbReference>
<evidence type="ECO:0000313" key="2">
    <source>
        <dbReference type="Proteomes" id="UP000199494"/>
    </source>
</evidence>
<dbReference type="STRING" id="530584.SAMN05421630_11737"/>
<dbReference type="InterPro" id="IPR052698">
    <property type="entry name" value="MoCofactor_Util/Proc"/>
</dbReference>
<dbReference type="Gene3D" id="3.40.50.720">
    <property type="entry name" value="NAD(P)-binding Rossmann-like Domain"/>
    <property type="match status" value="1"/>
</dbReference>
<dbReference type="KEGG" id="pmad:BAY61_03375"/>
<dbReference type="Proteomes" id="UP000199494">
    <property type="component" value="Unassembled WGS sequence"/>
</dbReference>
<reference evidence="1 2" key="1">
    <citation type="submission" date="2016-10" db="EMBL/GenBank/DDBJ databases">
        <authorList>
            <person name="de Groot N.N."/>
        </authorList>
    </citation>
    <scope>NUCLEOTIDE SEQUENCE [LARGE SCALE GENOMIC DNA]</scope>
    <source>
        <strain evidence="1 2">CGMCC 4.5506</strain>
    </source>
</reference>
<sequence length="307" mass="31517">MTAIPLPSALREHADSLRTQRTPFVLATVVRVQRPASARPGDRALVLADGTVEGFVGGTCAESSVRSHGIQALSTGESALLRITNDEPETGGGGYGEEGIVTVTNPCLSGGAVDIFLEPQLPPRLVYVFGDAPIARALLTVGIALGYDVRLTEGAALDNAADRGDAVIVASHGRNEESVLRAAIEAGTGYIGLVASRRRGAAVLASLGVGGAGVVHTPAGLDIGAATPEEVALSVYAELVATRPRRRAEKPAPEESGQQALDPVCGMTVAVSAATPSIVRADGARYFCGQGCARAFADDPVRYGSHE</sequence>
<dbReference type="Pfam" id="PF02625">
    <property type="entry name" value="XdhC_CoxI"/>
    <property type="match status" value="1"/>
</dbReference>
<dbReference type="Pfam" id="PF13478">
    <property type="entry name" value="XdhC_C"/>
    <property type="match status" value="1"/>
</dbReference>
<gene>
    <name evidence="1" type="ORF">SAMN05421630_11737</name>
</gene>
<accession>A0A222VK97</accession>
<dbReference type="AlphaFoldDB" id="A0A222VK97"/>
<keyword evidence="2" id="KW-1185">Reference proteome</keyword>
<name>A0A222VK97_9PSEU</name>
<dbReference type="OrthoDB" id="5242066at2"/>
<dbReference type="PANTHER" id="PTHR30388">
    <property type="entry name" value="ALDEHYDE OXIDOREDUCTASE MOLYBDENUM COFACTOR ASSEMBLY PROTEIN"/>
    <property type="match status" value="1"/>
</dbReference>
<dbReference type="RefSeq" id="WP_091810831.1">
    <property type="nucleotide sequence ID" value="NZ_CP016353.1"/>
</dbReference>
<dbReference type="PANTHER" id="PTHR30388:SF4">
    <property type="entry name" value="MOLYBDENUM COFACTOR INSERTION CHAPERONE PAOD"/>
    <property type="match status" value="1"/>
</dbReference>